<organism evidence="2 3">
    <name type="scientific">Nocardioides acrostichi</name>
    <dbReference type="NCBI Taxonomy" id="2784339"/>
    <lineage>
        <taxon>Bacteria</taxon>
        <taxon>Bacillati</taxon>
        <taxon>Actinomycetota</taxon>
        <taxon>Actinomycetes</taxon>
        <taxon>Propionibacteriales</taxon>
        <taxon>Nocardioidaceae</taxon>
        <taxon>Nocardioides</taxon>
    </lineage>
</organism>
<accession>A0A930UVS3</accession>
<name>A0A930UVS3_9ACTN</name>
<feature type="transmembrane region" description="Helical" evidence="1">
    <location>
        <begin position="29"/>
        <end position="50"/>
    </location>
</feature>
<gene>
    <name evidence="2" type="ORF">ISG29_08720</name>
</gene>
<keyword evidence="1" id="KW-0472">Membrane</keyword>
<keyword evidence="1" id="KW-0812">Transmembrane</keyword>
<dbReference type="EMBL" id="JADIVZ010000003">
    <property type="protein sequence ID" value="MBF4161773.1"/>
    <property type="molecule type" value="Genomic_DNA"/>
</dbReference>
<evidence type="ECO:0000256" key="1">
    <source>
        <dbReference type="SAM" id="Phobius"/>
    </source>
</evidence>
<keyword evidence="1" id="KW-1133">Transmembrane helix</keyword>
<dbReference type="AlphaFoldDB" id="A0A930UVS3"/>
<protein>
    <submittedName>
        <fullName evidence="2">Uncharacterized protein</fullName>
    </submittedName>
</protein>
<sequence>MLAQLRFLVLMLHVRIARARRAERGASMVEWVIITAILAALALSVGYLIVDKISSKASTINLDK</sequence>
<keyword evidence="3" id="KW-1185">Reference proteome</keyword>
<comment type="caution">
    <text evidence="2">The sequence shown here is derived from an EMBL/GenBank/DDBJ whole genome shotgun (WGS) entry which is preliminary data.</text>
</comment>
<evidence type="ECO:0000313" key="3">
    <source>
        <dbReference type="Proteomes" id="UP000656804"/>
    </source>
</evidence>
<evidence type="ECO:0000313" key="2">
    <source>
        <dbReference type="EMBL" id="MBF4161773.1"/>
    </source>
</evidence>
<reference evidence="2" key="1">
    <citation type="submission" date="2020-11" db="EMBL/GenBank/DDBJ databases">
        <title>Nocardioides sp. CBS4Y-1, whole genome shotgun sequence.</title>
        <authorList>
            <person name="Tuo L."/>
        </authorList>
    </citation>
    <scope>NUCLEOTIDE SEQUENCE</scope>
    <source>
        <strain evidence="2">CBS4Y-1</strain>
    </source>
</reference>
<dbReference type="Proteomes" id="UP000656804">
    <property type="component" value="Unassembled WGS sequence"/>
</dbReference>
<dbReference type="RefSeq" id="WP_194503032.1">
    <property type="nucleotide sequence ID" value="NZ_JADIVZ010000003.1"/>
</dbReference>
<proteinExistence type="predicted"/>